<sequence length="201" mass="23803">MNTNTNLKFDIDNSTFKLLPCLLTESGDIDCNRMAIICNRRNKQVQSHAELVDDELYYPSHLQDKRFCMNVSDPSLLKRASDSWDQKKSSENIKTYADYFENKYPNILVRRDEFLATMKGVKKARINYLNEISTNNRKENKNDSESSEPIYYPIEVLRYAPLNQVDFELIYKLPSILVRISQLYRIERLRKLFADKIQYYS</sequence>
<evidence type="ECO:0000313" key="2">
    <source>
        <dbReference type="Proteomes" id="UP000663848"/>
    </source>
</evidence>
<dbReference type="Proteomes" id="UP000663848">
    <property type="component" value="Unassembled WGS sequence"/>
</dbReference>
<feature type="non-terminal residue" evidence="1">
    <location>
        <position position="1"/>
    </location>
</feature>
<evidence type="ECO:0000313" key="1">
    <source>
        <dbReference type="EMBL" id="CAF4974288.1"/>
    </source>
</evidence>
<comment type="caution">
    <text evidence="1">The sequence shown here is derived from an EMBL/GenBank/DDBJ whole genome shotgun (WGS) entry which is preliminary data.</text>
</comment>
<reference evidence="1" key="1">
    <citation type="submission" date="2021-02" db="EMBL/GenBank/DDBJ databases">
        <authorList>
            <person name="Nowell W R."/>
        </authorList>
    </citation>
    <scope>NUCLEOTIDE SEQUENCE</scope>
</reference>
<organism evidence="1 2">
    <name type="scientific">Rotaria socialis</name>
    <dbReference type="NCBI Taxonomy" id="392032"/>
    <lineage>
        <taxon>Eukaryota</taxon>
        <taxon>Metazoa</taxon>
        <taxon>Spiralia</taxon>
        <taxon>Gnathifera</taxon>
        <taxon>Rotifera</taxon>
        <taxon>Eurotatoria</taxon>
        <taxon>Bdelloidea</taxon>
        <taxon>Philodinida</taxon>
        <taxon>Philodinidae</taxon>
        <taxon>Rotaria</taxon>
    </lineage>
</organism>
<name>A0A821Z1F1_9BILA</name>
<dbReference type="AlphaFoldDB" id="A0A821Z1F1"/>
<dbReference type="EMBL" id="CAJOBR010027029">
    <property type="protein sequence ID" value="CAF4974288.1"/>
    <property type="molecule type" value="Genomic_DNA"/>
</dbReference>
<protein>
    <submittedName>
        <fullName evidence="1">Uncharacterized protein</fullName>
    </submittedName>
</protein>
<proteinExistence type="predicted"/>
<gene>
    <name evidence="1" type="ORF">QYT958_LOCUS35520</name>
</gene>
<accession>A0A821Z1F1</accession>